<gene>
    <name evidence="1" type="ORF">NQ314_014641</name>
</gene>
<organism evidence="1 2">
    <name type="scientific">Rhamnusium bicolor</name>
    <dbReference type="NCBI Taxonomy" id="1586634"/>
    <lineage>
        <taxon>Eukaryota</taxon>
        <taxon>Metazoa</taxon>
        <taxon>Ecdysozoa</taxon>
        <taxon>Arthropoda</taxon>
        <taxon>Hexapoda</taxon>
        <taxon>Insecta</taxon>
        <taxon>Pterygota</taxon>
        <taxon>Neoptera</taxon>
        <taxon>Endopterygota</taxon>
        <taxon>Coleoptera</taxon>
        <taxon>Polyphaga</taxon>
        <taxon>Cucujiformia</taxon>
        <taxon>Chrysomeloidea</taxon>
        <taxon>Cerambycidae</taxon>
        <taxon>Lepturinae</taxon>
        <taxon>Rhagiini</taxon>
        <taxon>Rhamnusium</taxon>
    </lineage>
</organism>
<dbReference type="Proteomes" id="UP001162156">
    <property type="component" value="Unassembled WGS sequence"/>
</dbReference>
<dbReference type="EMBL" id="JANEYF010004045">
    <property type="protein sequence ID" value="KAJ8932459.1"/>
    <property type="molecule type" value="Genomic_DNA"/>
</dbReference>
<dbReference type="AlphaFoldDB" id="A0AAV8X170"/>
<name>A0AAV8X170_9CUCU</name>
<keyword evidence="2" id="KW-1185">Reference proteome</keyword>
<evidence type="ECO:0000313" key="1">
    <source>
        <dbReference type="EMBL" id="KAJ8932459.1"/>
    </source>
</evidence>
<sequence>MSSITSTNPSELSITKEELDSSKITINAHNSKLILENNSSDVTISKYEVPTSFSNVPSTTNSSVTMKTQVLPLVYIQNSTKIPFPAVNKTNNNVIVNNIPQFQFTTVGTNMNKNCTNISTTSVTLPTNQNVIFATGRAQPLVLQKPQGNMVPIVPVTVSTTAKITGAYLTMVKQVPKPNEPTNMNKMQLSTGNMPKMQDFFFT</sequence>
<protein>
    <submittedName>
        <fullName evidence="1">Uncharacterized protein</fullName>
    </submittedName>
</protein>
<reference evidence="1" key="1">
    <citation type="journal article" date="2023" name="Insect Mol. Biol.">
        <title>Genome sequencing provides insights into the evolution of gene families encoding plant cell wall-degrading enzymes in longhorned beetles.</title>
        <authorList>
            <person name="Shin N.R."/>
            <person name="Okamura Y."/>
            <person name="Kirsch R."/>
            <person name="Pauchet Y."/>
        </authorList>
    </citation>
    <scope>NUCLEOTIDE SEQUENCE</scope>
    <source>
        <strain evidence="1">RBIC_L_NR</strain>
    </source>
</reference>
<evidence type="ECO:0000313" key="2">
    <source>
        <dbReference type="Proteomes" id="UP001162156"/>
    </source>
</evidence>
<accession>A0AAV8X170</accession>
<proteinExistence type="predicted"/>
<comment type="caution">
    <text evidence="1">The sequence shown here is derived from an EMBL/GenBank/DDBJ whole genome shotgun (WGS) entry which is preliminary data.</text>
</comment>